<evidence type="ECO:0008006" key="3">
    <source>
        <dbReference type="Google" id="ProtNLM"/>
    </source>
</evidence>
<dbReference type="RefSeq" id="WP_114303960.1">
    <property type="nucleotide sequence ID" value="NZ_QPIE01000005.1"/>
</dbReference>
<dbReference type="Proteomes" id="UP000252172">
    <property type="component" value="Unassembled WGS sequence"/>
</dbReference>
<dbReference type="EMBL" id="QPIE01000005">
    <property type="protein sequence ID" value="RCU42748.1"/>
    <property type="molecule type" value="Genomic_DNA"/>
</dbReference>
<gene>
    <name evidence="1" type="ORF">DQ356_08020</name>
</gene>
<comment type="caution">
    <text evidence="1">The sequence shown here is derived from an EMBL/GenBank/DDBJ whole genome shotgun (WGS) entry which is preliminary data.</text>
</comment>
<dbReference type="OrthoDB" id="1466811at2"/>
<reference evidence="1 2" key="1">
    <citation type="submission" date="2018-07" db="EMBL/GenBank/DDBJ databases">
        <title>Chryseobacterium lacus sp. nov., isolated from lake water.</title>
        <authorList>
            <person name="Li C.-M."/>
        </authorList>
    </citation>
    <scope>NUCLEOTIDE SEQUENCE [LARGE SCALE GENOMIC DNA]</scope>
    <source>
        <strain evidence="1 2">YLOS41</strain>
    </source>
</reference>
<organism evidence="1 2">
    <name type="scientific">Chryseobacterium lacus</name>
    <dbReference type="NCBI Taxonomy" id="2058346"/>
    <lineage>
        <taxon>Bacteria</taxon>
        <taxon>Pseudomonadati</taxon>
        <taxon>Bacteroidota</taxon>
        <taxon>Flavobacteriia</taxon>
        <taxon>Flavobacteriales</taxon>
        <taxon>Weeksellaceae</taxon>
        <taxon>Chryseobacterium group</taxon>
        <taxon>Chryseobacterium</taxon>
    </lineage>
</organism>
<keyword evidence="2" id="KW-1185">Reference proteome</keyword>
<evidence type="ECO:0000313" key="1">
    <source>
        <dbReference type="EMBL" id="RCU42748.1"/>
    </source>
</evidence>
<name>A0A368MX57_9FLAO</name>
<dbReference type="AlphaFoldDB" id="A0A368MX57"/>
<proteinExistence type="predicted"/>
<evidence type="ECO:0000313" key="2">
    <source>
        <dbReference type="Proteomes" id="UP000252172"/>
    </source>
</evidence>
<protein>
    <recommendedName>
        <fullName evidence="3">PorT family protein</fullName>
    </recommendedName>
</protein>
<sequence length="364" mass="42160">MKTIKLVLIAFLVLPLGFWAQENPILKKQIRNYTQKIDSIVSAEKKLMNAELDEVEKRFSDNQISETEKQNLNKEIAQKYEKSINEKVNVEKSLLEDITQTAVNDAVFGAPKNKEKYFRSSRNAILELGYDMKEIKDPEDPKNYLSSFGYVFNISLLNHTSEKAFFDFGNHRQLKTGMSGGMTIRYEGQLGKYTSPVFYRLGLGWRVDEMEVRNSKVFAQDEHRLFITDFQHGELKYASLRTDYIMLPAEVIFVLNPKYKSYQGREYIDNTKKQFRIGLGLYGGVKINDWIFTEYKNNLGNEIRSFESVSPGLYNSVFGGKISFGYSWFNIYVTRDFTPIFNENADVRNKYATQIGVDIIALTF</sequence>
<accession>A0A368MX57</accession>